<proteinExistence type="predicted"/>
<reference evidence="2" key="1">
    <citation type="journal article" date="2015" name="Nature">
        <title>Complex archaea that bridge the gap between prokaryotes and eukaryotes.</title>
        <authorList>
            <person name="Spang A."/>
            <person name="Saw J.H."/>
            <person name="Jorgensen S.L."/>
            <person name="Zaremba-Niedzwiedzka K."/>
            <person name="Martijn J."/>
            <person name="Lind A.E."/>
            <person name="van Eijk R."/>
            <person name="Schleper C."/>
            <person name="Guy L."/>
            <person name="Ettema T.J."/>
        </authorList>
    </citation>
    <scope>NUCLEOTIDE SEQUENCE</scope>
</reference>
<sequence>MTLDPVSVAVGIVGTYAFSALLFVALCVVESRQAKKERERALDQVLAEVGIACIERPTDMRVN</sequence>
<name>A0A0F9M146_9ZZZZ</name>
<keyword evidence="1" id="KW-0812">Transmembrane</keyword>
<evidence type="ECO:0000313" key="2">
    <source>
        <dbReference type="EMBL" id="KKM99353.1"/>
    </source>
</evidence>
<feature type="transmembrane region" description="Helical" evidence="1">
    <location>
        <begin position="6"/>
        <end position="29"/>
    </location>
</feature>
<keyword evidence="1" id="KW-1133">Transmembrane helix</keyword>
<accession>A0A0F9M146</accession>
<organism evidence="2">
    <name type="scientific">marine sediment metagenome</name>
    <dbReference type="NCBI Taxonomy" id="412755"/>
    <lineage>
        <taxon>unclassified sequences</taxon>
        <taxon>metagenomes</taxon>
        <taxon>ecological metagenomes</taxon>
    </lineage>
</organism>
<dbReference type="EMBL" id="LAZR01005506">
    <property type="protein sequence ID" value="KKM99353.1"/>
    <property type="molecule type" value="Genomic_DNA"/>
</dbReference>
<evidence type="ECO:0000256" key="1">
    <source>
        <dbReference type="SAM" id="Phobius"/>
    </source>
</evidence>
<keyword evidence="1" id="KW-0472">Membrane</keyword>
<gene>
    <name evidence="2" type="ORF">LCGC14_1148790</name>
</gene>
<dbReference type="AlphaFoldDB" id="A0A0F9M146"/>
<comment type="caution">
    <text evidence="2">The sequence shown here is derived from an EMBL/GenBank/DDBJ whole genome shotgun (WGS) entry which is preliminary data.</text>
</comment>
<protein>
    <submittedName>
        <fullName evidence="2">Uncharacterized protein</fullName>
    </submittedName>
</protein>